<dbReference type="GO" id="GO:0046872">
    <property type="term" value="F:metal ion binding"/>
    <property type="evidence" value="ECO:0007669"/>
    <property type="project" value="UniProtKB-KW"/>
</dbReference>
<dbReference type="InterPro" id="IPR011005">
    <property type="entry name" value="Dihydropteroate_synth-like_sf"/>
</dbReference>
<dbReference type="UniPathway" id="UPA00077">
    <property type="reaction ID" value="UER00156"/>
</dbReference>
<evidence type="ECO:0000313" key="12">
    <source>
        <dbReference type="EMBL" id="CBH25083.1"/>
    </source>
</evidence>
<dbReference type="GO" id="GO:0046654">
    <property type="term" value="P:tetrahydrofolate biosynthetic process"/>
    <property type="evidence" value="ECO:0007669"/>
    <property type="project" value="UniProtKB-UniPathway"/>
</dbReference>
<evidence type="ECO:0000256" key="3">
    <source>
        <dbReference type="ARBA" id="ARBA00004763"/>
    </source>
</evidence>
<proteinExistence type="inferred from homology"/>
<dbReference type="PROSITE" id="PS00792">
    <property type="entry name" value="DHPS_1"/>
    <property type="match status" value="1"/>
</dbReference>
<organism evidence="12 13">
    <name type="scientific">Salinibacter ruber (strain M8)</name>
    <dbReference type="NCBI Taxonomy" id="761659"/>
    <lineage>
        <taxon>Bacteria</taxon>
        <taxon>Pseudomonadati</taxon>
        <taxon>Rhodothermota</taxon>
        <taxon>Rhodothermia</taxon>
        <taxon>Rhodothermales</taxon>
        <taxon>Salinibacteraceae</taxon>
        <taxon>Salinibacter</taxon>
    </lineage>
</organism>
<sequence length="339" mass="35884">MDLVPTALCVYLAPTSVRGSPLLETRPPAPPMPRMSRSTPSLNPDDFPTDRFVLGGDDYTLDCRPGSPEAAGAHVMGVLNVTPDSFSDGGQYVTVEKALSRAAEMLSEGASIIDVGGESTRPGADPVSKEDERDRVVPVIDALTDRFPEAVVSVDTYKPDVARASLAAGADIVNDVTGLRHDPEMAAAAADWKAPLMVMHSMGEPGDLTRPREYDDVTAQVRDALARTVETAEQAGVEQVIIDPGFGFGKSDAENFRLLNEIDELLTLNCPVLVGVSRKSTIGATLGTPDDPAPVDERLFGSLGATAAAVARGATIVRTHDIAPTVEMLKVLGVTLRQR</sequence>
<comment type="cofactor">
    <cofactor evidence="2 9">
        <name>Mg(2+)</name>
        <dbReference type="ChEBI" id="CHEBI:18420"/>
    </cofactor>
</comment>
<keyword evidence="5 9" id="KW-0808">Transferase</keyword>
<feature type="domain" description="Pterin-binding" evidence="11">
    <location>
        <begin position="73"/>
        <end position="330"/>
    </location>
</feature>
<dbReference type="InterPro" id="IPR045031">
    <property type="entry name" value="DHP_synth-like"/>
</dbReference>
<dbReference type="EC" id="2.5.1.15" evidence="4 9"/>
<dbReference type="PROSITE" id="PS50972">
    <property type="entry name" value="PTERIN_BINDING"/>
    <property type="match status" value="1"/>
</dbReference>
<dbReference type="InterPro" id="IPR000489">
    <property type="entry name" value="Pterin-binding_dom"/>
</dbReference>
<dbReference type="CDD" id="cd00739">
    <property type="entry name" value="DHPS"/>
    <property type="match status" value="1"/>
</dbReference>
<dbReference type="PROSITE" id="PS00793">
    <property type="entry name" value="DHPS_2"/>
    <property type="match status" value="1"/>
</dbReference>
<dbReference type="Proteomes" id="UP000000933">
    <property type="component" value="Chromosome"/>
</dbReference>
<evidence type="ECO:0000256" key="9">
    <source>
        <dbReference type="RuleBase" id="RU361205"/>
    </source>
</evidence>
<evidence type="ECO:0000256" key="4">
    <source>
        <dbReference type="ARBA" id="ARBA00012458"/>
    </source>
</evidence>
<reference evidence="12 13" key="1">
    <citation type="journal article" date="2010" name="ISME J.">
        <title>Fine-scale evolution: genomic, phenotypic and ecological differentiation in two coexisting Salinibacter ruber strains.</title>
        <authorList>
            <person name="Pena A."/>
            <person name="Teeling H."/>
            <person name="Huerta-Cepas J."/>
            <person name="Santos F."/>
            <person name="Yarza P."/>
            <person name="Brito-Echeverria J."/>
            <person name="Lucio M."/>
            <person name="Schmitt-Kopplin P."/>
            <person name="Meseguer I."/>
            <person name="Schenowitz C."/>
            <person name="Dossat C."/>
            <person name="Barbe V."/>
            <person name="Dopazo J."/>
            <person name="Rossello-Mora R."/>
            <person name="Schuler M."/>
            <person name="Glockner F.O."/>
            <person name="Amann R."/>
            <person name="Gabaldon T."/>
            <person name="Anton J."/>
        </authorList>
    </citation>
    <scope>NUCLEOTIDE SEQUENCE [LARGE SCALE GENOMIC DNA]</scope>
    <source>
        <strain evidence="12 13">M8</strain>
    </source>
</reference>
<comment type="function">
    <text evidence="9">Catalyzes the condensation of para-aminobenzoate (pABA) with 6-hydroxymethyl-7,8-dihydropterin diphosphate (DHPt-PP) to form 7,8-dihydropteroate (H2Pte), the immediate precursor of folate derivatives.</text>
</comment>
<dbReference type="GO" id="GO:0004156">
    <property type="term" value="F:dihydropteroate synthase activity"/>
    <property type="evidence" value="ECO:0007669"/>
    <property type="project" value="UniProtKB-EC"/>
</dbReference>
<dbReference type="SUPFAM" id="SSF51717">
    <property type="entry name" value="Dihydropteroate synthetase-like"/>
    <property type="match status" value="1"/>
</dbReference>
<dbReference type="KEGG" id="srm:SRM_02162"/>
<dbReference type="NCBIfam" id="TIGR01496">
    <property type="entry name" value="DHPS"/>
    <property type="match status" value="1"/>
</dbReference>
<evidence type="ECO:0000256" key="6">
    <source>
        <dbReference type="ARBA" id="ARBA00022723"/>
    </source>
</evidence>
<dbReference type="HOGENOM" id="CLU_008023_0_2_10"/>
<dbReference type="InterPro" id="IPR006390">
    <property type="entry name" value="DHP_synth_dom"/>
</dbReference>
<dbReference type="GO" id="GO:0046656">
    <property type="term" value="P:folic acid biosynthetic process"/>
    <property type="evidence" value="ECO:0007669"/>
    <property type="project" value="UniProtKB-KW"/>
</dbReference>
<keyword evidence="8 9" id="KW-0289">Folate biosynthesis</keyword>
<feature type="region of interest" description="Disordered" evidence="10">
    <location>
        <begin position="114"/>
        <end position="133"/>
    </location>
</feature>
<gene>
    <name evidence="12" type="primary">folP</name>
    <name evidence="12" type="ordered locus">SRM_02162</name>
</gene>
<comment type="similarity">
    <text evidence="9">Belongs to the DHPS family.</text>
</comment>
<evidence type="ECO:0000256" key="2">
    <source>
        <dbReference type="ARBA" id="ARBA00001946"/>
    </source>
</evidence>
<evidence type="ECO:0000256" key="8">
    <source>
        <dbReference type="ARBA" id="ARBA00022909"/>
    </source>
</evidence>
<dbReference type="AlphaFoldDB" id="D5HAM8"/>
<evidence type="ECO:0000259" key="11">
    <source>
        <dbReference type="PROSITE" id="PS50972"/>
    </source>
</evidence>
<feature type="region of interest" description="Disordered" evidence="10">
    <location>
        <begin position="21"/>
        <end position="45"/>
    </location>
</feature>
<evidence type="ECO:0000256" key="5">
    <source>
        <dbReference type="ARBA" id="ARBA00022679"/>
    </source>
</evidence>
<evidence type="ECO:0000313" key="13">
    <source>
        <dbReference type="Proteomes" id="UP000000933"/>
    </source>
</evidence>
<comment type="catalytic activity">
    <reaction evidence="1">
        <text>(7,8-dihydropterin-6-yl)methyl diphosphate + 4-aminobenzoate = 7,8-dihydropteroate + diphosphate</text>
        <dbReference type="Rhea" id="RHEA:19949"/>
        <dbReference type="ChEBI" id="CHEBI:17836"/>
        <dbReference type="ChEBI" id="CHEBI:17839"/>
        <dbReference type="ChEBI" id="CHEBI:33019"/>
        <dbReference type="ChEBI" id="CHEBI:72950"/>
        <dbReference type="EC" id="2.5.1.15"/>
    </reaction>
</comment>
<evidence type="ECO:0000256" key="7">
    <source>
        <dbReference type="ARBA" id="ARBA00022842"/>
    </source>
</evidence>
<keyword evidence="6 9" id="KW-0479">Metal-binding</keyword>
<comment type="pathway">
    <text evidence="3 9">Cofactor biosynthesis; tetrahydrofolate biosynthesis; 7,8-dihydrofolate from 2-amino-4-hydroxy-6-hydroxymethyl-7,8-dihydropteridine diphosphate and 4-aminobenzoate: step 1/2.</text>
</comment>
<dbReference type="Gene3D" id="3.20.20.20">
    <property type="entry name" value="Dihydropteroate synthase-like"/>
    <property type="match status" value="1"/>
</dbReference>
<name>D5HAM8_SALRM</name>
<dbReference type="EMBL" id="FP565814">
    <property type="protein sequence ID" value="CBH25083.1"/>
    <property type="molecule type" value="Genomic_DNA"/>
</dbReference>
<protein>
    <recommendedName>
        <fullName evidence="4 9">Dihydropteroate synthase</fullName>
        <shortName evidence="9">DHPS</shortName>
        <ecNumber evidence="4 9">2.5.1.15</ecNumber>
    </recommendedName>
    <alternativeName>
        <fullName evidence="9">Dihydropteroate pyrophosphorylase</fullName>
    </alternativeName>
</protein>
<accession>D5HAM8</accession>
<evidence type="ECO:0000256" key="10">
    <source>
        <dbReference type="SAM" id="MobiDB-lite"/>
    </source>
</evidence>
<dbReference type="PATRIC" id="fig|761659.10.peg.2353"/>
<dbReference type="PANTHER" id="PTHR20941">
    <property type="entry name" value="FOLATE SYNTHESIS PROTEINS"/>
    <property type="match status" value="1"/>
</dbReference>
<keyword evidence="7 9" id="KW-0460">Magnesium</keyword>
<dbReference type="Pfam" id="PF00809">
    <property type="entry name" value="Pterin_bind"/>
    <property type="match status" value="1"/>
</dbReference>
<reference evidence="13" key="2">
    <citation type="submission" date="2010-04" db="EMBL/GenBank/DDBJ databases">
        <title>Genome sequence of Salinibacter ruber M8.</title>
        <authorList>
            <consortium name="Genoscope"/>
        </authorList>
    </citation>
    <scope>NUCLEOTIDE SEQUENCE [LARGE SCALE GENOMIC DNA]</scope>
    <source>
        <strain evidence="13">M8</strain>
    </source>
</reference>
<evidence type="ECO:0000256" key="1">
    <source>
        <dbReference type="ARBA" id="ARBA00000012"/>
    </source>
</evidence>
<dbReference type="PANTHER" id="PTHR20941:SF1">
    <property type="entry name" value="FOLIC ACID SYNTHESIS PROTEIN FOL1"/>
    <property type="match status" value="1"/>
</dbReference>